<name>A0A1H8CX05_9BURK</name>
<evidence type="ECO:0000313" key="8">
    <source>
        <dbReference type="EMBL" id="SEM99429.1"/>
    </source>
</evidence>
<evidence type="ECO:0000256" key="1">
    <source>
        <dbReference type="ARBA" id="ARBA00004651"/>
    </source>
</evidence>
<comment type="subcellular location">
    <subcellularLocation>
        <location evidence="1">Cell membrane</location>
        <topology evidence="1">Multi-pass membrane protein</topology>
    </subcellularLocation>
</comment>
<organism evidence="8 9">
    <name type="scientific">Brachymonas denitrificans DSM 15123</name>
    <dbReference type="NCBI Taxonomy" id="1121117"/>
    <lineage>
        <taxon>Bacteria</taxon>
        <taxon>Pseudomonadati</taxon>
        <taxon>Pseudomonadota</taxon>
        <taxon>Betaproteobacteria</taxon>
        <taxon>Burkholderiales</taxon>
        <taxon>Comamonadaceae</taxon>
        <taxon>Brachymonas</taxon>
    </lineage>
</organism>
<evidence type="ECO:0000256" key="2">
    <source>
        <dbReference type="ARBA" id="ARBA00007928"/>
    </source>
</evidence>
<dbReference type="PANTHER" id="PTHR30086">
    <property type="entry name" value="ARGININE EXPORTER PROTEIN ARGO"/>
    <property type="match status" value="1"/>
</dbReference>
<dbReference type="RefSeq" id="WP_091812724.1">
    <property type="nucleotide sequence ID" value="NZ_FOCW01000001.1"/>
</dbReference>
<evidence type="ECO:0000256" key="7">
    <source>
        <dbReference type="SAM" id="Phobius"/>
    </source>
</evidence>
<keyword evidence="3" id="KW-1003">Cell membrane</keyword>
<evidence type="ECO:0000256" key="3">
    <source>
        <dbReference type="ARBA" id="ARBA00022475"/>
    </source>
</evidence>
<feature type="transmembrane region" description="Helical" evidence="7">
    <location>
        <begin position="40"/>
        <end position="59"/>
    </location>
</feature>
<dbReference type="AlphaFoldDB" id="A0A1H8CX05"/>
<comment type="similarity">
    <text evidence="2">Belongs to the Rht family.</text>
</comment>
<dbReference type="PANTHER" id="PTHR30086:SF14">
    <property type="entry name" value="HOMOSERINE_HOMOSERINE LACTONE EFFLUX PROTEIN"/>
    <property type="match status" value="1"/>
</dbReference>
<dbReference type="PIRSF" id="PIRSF006324">
    <property type="entry name" value="LeuE"/>
    <property type="match status" value="1"/>
</dbReference>
<dbReference type="Pfam" id="PF01810">
    <property type="entry name" value="LysE"/>
    <property type="match status" value="1"/>
</dbReference>
<keyword evidence="6 7" id="KW-0472">Membrane</keyword>
<proteinExistence type="inferred from homology"/>
<dbReference type="STRING" id="1121117.SAMN02745977_00084"/>
<reference evidence="8 9" key="1">
    <citation type="submission" date="2016-10" db="EMBL/GenBank/DDBJ databases">
        <authorList>
            <person name="de Groot N.N."/>
        </authorList>
    </citation>
    <scope>NUCLEOTIDE SEQUENCE [LARGE SCALE GENOMIC DNA]</scope>
    <source>
        <strain evidence="8 9">DSM 15123</strain>
    </source>
</reference>
<sequence>MDMELWFAFMVACWLIALSPGSGAILAISHGSVYGVRRTSATIAGLQTGLLVILLVAGLGVGSVLIASATAFTVLKVLGALYLMYLGIKQWRNTHGMLEGDVVQQAVAEGQGDWKKRFMTGMLTNVTNPKGIVFMVAVLPQFINASRPIALQLAIMALTMTLIDIVVMHGYALSGRMLRRVLTTARAVRWQNRVFGGVFVALGVALLFTQRVARPAVPA</sequence>
<feature type="transmembrane region" description="Helical" evidence="7">
    <location>
        <begin position="149"/>
        <end position="173"/>
    </location>
</feature>
<dbReference type="OrthoDB" id="9804822at2"/>
<evidence type="ECO:0000256" key="4">
    <source>
        <dbReference type="ARBA" id="ARBA00022692"/>
    </source>
</evidence>
<feature type="transmembrane region" description="Helical" evidence="7">
    <location>
        <begin position="65"/>
        <end position="88"/>
    </location>
</feature>
<protein>
    <submittedName>
        <fullName evidence="8">Homoserine/homoserine lactone efflux protein</fullName>
    </submittedName>
</protein>
<feature type="transmembrane region" description="Helical" evidence="7">
    <location>
        <begin position="6"/>
        <end position="28"/>
    </location>
</feature>
<keyword evidence="4 7" id="KW-0812">Transmembrane</keyword>
<keyword evidence="9" id="KW-1185">Reference proteome</keyword>
<accession>A0A1H8CX05</accession>
<evidence type="ECO:0000313" key="9">
    <source>
        <dbReference type="Proteomes" id="UP000199531"/>
    </source>
</evidence>
<dbReference type="EMBL" id="FOCW01000001">
    <property type="protein sequence ID" value="SEM99429.1"/>
    <property type="molecule type" value="Genomic_DNA"/>
</dbReference>
<feature type="transmembrane region" description="Helical" evidence="7">
    <location>
        <begin position="122"/>
        <end position="143"/>
    </location>
</feature>
<evidence type="ECO:0000256" key="6">
    <source>
        <dbReference type="ARBA" id="ARBA00023136"/>
    </source>
</evidence>
<dbReference type="GO" id="GO:0042970">
    <property type="term" value="F:homoserine transmembrane transporter activity"/>
    <property type="evidence" value="ECO:0007669"/>
    <property type="project" value="TreeGrafter"/>
</dbReference>
<dbReference type="GO" id="GO:0005886">
    <property type="term" value="C:plasma membrane"/>
    <property type="evidence" value="ECO:0007669"/>
    <property type="project" value="UniProtKB-SubCell"/>
</dbReference>
<dbReference type="Proteomes" id="UP000199531">
    <property type="component" value="Unassembled WGS sequence"/>
</dbReference>
<evidence type="ECO:0000256" key="5">
    <source>
        <dbReference type="ARBA" id="ARBA00022989"/>
    </source>
</evidence>
<feature type="transmembrane region" description="Helical" evidence="7">
    <location>
        <begin position="194"/>
        <end position="213"/>
    </location>
</feature>
<keyword evidence="5 7" id="KW-1133">Transmembrane helix</keyword>
<gene>
    <name evidence="8" type="ORF">SAMN02745977_00084</name>
</gene>
<dbReference type="InterPro" id="IPR001123">
    <property type="entry name" value="LeuE-type"/>
</dbReference>